<evidence type="ECO:0000313" key="1">
    <source>
        <dbReference type="EMBL" id="KAK0579082.1"/>
    </source>
</evidence>
<dbReference type="EMBL" id="JAUESC010000385">
    <property type="protein sequence ID" value="KAK0579082.1"/>
    <property type="molecule type" value="Genomic_DNA"/>
</dbReference>
<name>A0AA39RS32_ACESA</name>
<dbReference type="Proteomes" id="UP001168877">
    <property type="component" value="Unassembled WGS sequence"/>
</dbReference>
<reference evidence="1" key="2">
    <citation type="submission" date="2023-06" db="EMBL/GenBank/DDBJ databases">
        <authorList>
            <person name="Swenson N.G."/>
            <person name="Wegrzyn J.L."/>
            <person name="Mcevoy S.L."/>
        </authorList>
    </citation>
    <scope>NUCLEOTIDE SEQUENCE</scope>
    <source>
        <strain evidence="1">NS2018</strain>
        <tissue evidence="1">Leaf</tissue>
    </source>
</reference>
<organism evidence="1 2">
    <name type="scientific">Acer saccharum</name>
    <name type="common">Sugar maple</name>
    <dbReference type="NCBI Taxonomy" id="4024"/>
    <lineage>
        <taxon>Eukaryota</taxon>
        <taxon>Viridiplantae</taxon>
        <taxon>Streptophyta</taxon>
        <taxon>Embryophyta</taxon>
        <taxon>Tracheophyta</taxon>
        <taxon>Spermatophyta</taxon>
        <taxon>Magnoliopsida</taxon>
        <taxon>eudicotyledons</taxon>
        <taxon>Gunneridae</taxon>
        <taxon>Pentapetalae</taxon>
        <taxon>rosids</taxon>
        <taxon>malvids</taxon>
        <taxon>Sapindales</taxon>
        <taxon>Sapindaceae</taxon>
        <taxon>Hippocastanoideae</taxon>
        <taxon>Acereae</taxon>
        <taxon>Acer</taxon>
    </lineage>
</organism>
<accession>A0AA39RS32</accession>
<gene>
    <name evidence="1" type="ORF">LWI29_020691</name>
</gene>
<proteinExistence type="predicted"/>
<dbReference type="AlphaFoldDB" id="A0AA39RS32"/>
<evidence type="ECO:0000313" key="2">
    <source>
        <dbReference type="Proteomes" id="UP001168877"/>
    </source>
</evidence>
<protein>
    <submittedName>
        <fullName evidence="1">Uncharacterized protein</fullName>
    </submittedName>
</protein>
<keyword evidence="2" id="KW-1185">Reference proteome</keyword>
<comment type="caution">
    <text evidence="1">The sequence shown here is derived from an EMBL/GenBank/DDBJ whole genome shotgun (WGS) entry which is preliminary data.</text>
</comment>
<sequence length="88" mass="9921">MPCSLVLYLTTITTVLHHMEKILSPLLDNFVTSKIFKDLKLRFLRSNDQQISSRKHVIPCIRVKPEESQAASAAELYLPGVGKVTIQV</sequence>
<reference evidence="1" key="1">
    <citation type="journal article" date="2022" name="Plant J.">
        <title>Strategies of tolerance reflected in two North American maple genomes.</title>
        <authorList>
            <person name="McEvoy S.L."/>
            <person name="Sezen U.U."/>
            <person name="Trouern-Trend A."/>
            <person name="McMahon S.M."/>
            <person name="Schaberg P.G."/>
            <person name="Yang J."/>
            <person name="Wegrzyn J.L."/>
            <person name="Swenson N.G."/>
        </authorList>
    </citation>
    <scope>NUCLEOTIDE SEQUENCE</scope>
    <source>
        <strain evidence="1">NS2018</strain>
    </source>
</reference>